<evidence type="ECO:0000313" key="1">
    <source>
        <dbReference type="EMBL" id="SVA94008.1"/>
    </source>
</evidence>
<organism evidence="1">
    <name type="scientific">marine metagenome</name>
    <dbReference type="NCBI Taxonomy" id="408172"/>
    <lineage>
        <taxon>unclassified sequences</taxon>
        <taxon>metagenomes</taxon>
        <taxon>ecological metagenomes</taxon>
    </lineage>
</organism>
<proteinExistence type="predicted"/>
<dbReference type="EMBL" id="UINC01023074">
    <property type="protein sequence ID" value="SVA94008.1"/>
    <property type="molecule type" value="Genomic_DNA"/>
</dbReference>
<reference evidence="1" key="1">
    <citation type="submission" date="2018-05" db="EMBL/GenBank/DDBJ databases">
        <authorList>
            <person name="Lanie J.A."/>
            <person name="Ng W.-L."/>
            <person name="Kazmierczak K.M."/>
            <person name="Andrzejewski T.M."/>
            <person name="Davidsen T.M."/>
            <person name="Wayne K.J."/>
            <person name="Tettelin H."/>
            <person name="Glass J.I."/>
            <person name="Rusch D."/>
            <person name="Podicherti R."/>
            <person name="Tsui H.-C.T."/>
            <person name="Winkler M.E."/>
        </authorList>
    </citation>
    <scope>NUCLEOTIDE SEQUENCE</scope>
</reference>
<dbReference type="AlphaFoldDB" id="A0A381ZXG7"/>
<protein>
    <submittedName>
        <fullName evidence="1">Uncharacterized protein</fullName>
    </submittedName>
</protein>
<name>A0A381ZXG7_9ZZZZ</name>
<sequence>MLPVNTGSGLHENGLHSRNPKLDFALSGEPTNSNHLRKLIHQATRLTALACLISTLPAAQAQSLPTPSERFGDPASGAAPSFRKHVIPLLSVRGCNGRECHGSFAGKGGFQLSLFGYDFDKDHKEIA</sequence>
<feature type="non-terminal residue" evidence="1">
    <location>
        <position position="127"/>
    </location>
</feature>
<accession>A0A381ZXG7</accession>
<gene>
    <name evidence="1" type="ORF">METZ01_LOCUS146862</name>
</gene>